<evidence type="ECO:0000313" key="1">
    <source>
        <dbReference type="EMBL" id="MPC31063.1"/>
    </source>
</evidence>
<dbReference type="AlphaFoldDB" id="A0A5B7EDK1"/>
<comment type="caution">
    <text evidence="1">The sequence shown here is derived from an EMBL/GenBank/DDBJ whole genome shotgun (WGS) entry which is preliminary data.</text>
</comment>
<organism evidence="1 2">
    <name type="scientific">Portunus trituberculatus</name>
    <name type="common">Swimming crab</name>
    <name type="synonym">Neptunus trituberculatus</name>
    <dbReference type="NCBI Taxonomy" id="210409"/>
    <lineage>
        <taxon>Eukaryota</taxon>
        <taxon>Metazoa</taxon>
        <taxon>Ecdysozoa</taxon>
        <taxon>Arthropoda</taxon>
        <taxon>Crustacea</taxon>
        <taxon>Multicrustacea</taxon>
        <taxon>Malacostraca</taxon>
        <taxon>Eumalacostraca</taxon>
        <taxon>Eucarida</taxon>
        <taxon>Decapoda</taxon>
        <taxon>Pleocyemata</taxon>
        <taxon>Brachyura</taxon>
        <taxon>Eubrachyura</taxon>
        <taxon>Portunoidea</taxon>
        <taxon>Portunidae</taxon>
        <taxon>Portuninae</taxon>
        <taxon>Portunus</taxon>
    </lineage>
</organism>
<protein>
    <submittedName>
        <fullName evidence="1">Uncharacterized protein</fullName>
    </submittedName>
</protein>
<dbReference type="Proteomes" id="UP000324222">
    <property type="component" value="Unassembled WGS sequence"/>
</dbReference>
<accession>A0A5B7EDK1</accession>
<gene>
    <name evidence="1" type="ORF">E2C01_024340</name>
</gene>
<reference evidence="1 2" key="1">
    <citation type="submission" date="2019-05" db="EMBL/GenBank/DDBJ databases">
        <title>Another draft genome of Portunus trituberculatus and its Hox gene families provides insights of decapod evolution.</title>
        <authorList>
            <person name="Jeong J.-H."/>
            <person name="Song I."/>
            <person name="Kim S."/>
            <person name="Choi T."/>
            <person name="Kim D."/>
            <person name="Ryu S."/>
            <person name="Kim W."/>
        </authorList>
    </citation>
    <scope>NUCLEOTIDE SEQUENCE [LARGE SCALE GENOMIC DNA]</scope>
    <source>
        <tissue evidence="1">Muscle</tissue>
    </source>
</reference>
<name>A0A5B7EDK1_PORTR</name>
<proteinExistence type="predicted"/>
<dbReference type="EMBL" id="VSRR010002362">
    <property type="protein sequence ID" value="MPC31063.1"/>
    <property type="molecule type" value="Genomic_DNA"/>
</dbReference>
<sequence length="66" mass="6776">MECNEVVVYFLRPLLPPHAAPPGWLAGYLGNNAGKCQYVGGVTTAGQGAGLICPAGSQDGINSYLP</sequence>
<keyword evidence="2" id="KW-1185">Reference proteome</keyword>
<evidence type="ECO:0000313" key="2">
    <source>
        <dbReference type="Proteomes" id="UP000324222"/>
    </source>
</evidence>